<comment type="similarity">
    <text evidence="1">Belongs to the iron/ascorbate-dependent oxidoreductase family.</text>
</comment>
<dbReference type="GeneID" id="10504161"/>
<reference evidence="4" key="1">
    <citation type="journal article" date="2011" name="Genome Biol.">
        <title>Comparative genomics of the social amoebae Dictyostelium discoideum and Dictyostelium purpureum.</title>
        <authorList>
            <consortium name="US DOE Joint Genome Institute (JGI-PGF)"/>
            <person name="Sucgang R."/>
            <person name="Kuo A."/>
            <person name="Tian X."/>
            <person name="Salerno W."/>
            <person name="Parikh A."/>
            <person name="Feasley C.L."/>
            <person name="Dalin E."/>
            <person name="Tu H."/>
            <person name="Huang E."/>
            <person name="Barry K."/>
            <person name="Lindquist E."/>
            <person name="Shapiro H."/>
            <person name="Bruce D."/>
            <person name="Schmutz J."/>
            <person name="Salamov A."/>
            <person name="Fey P."/>
            <person name="Gaudet P."/>
            <person name="Anjard C."/>
            <person name="Babu M.M."/>
            <person name="Basu S."/>
            <person name="Bushmanova Y."/>
            <person name="van der Wel H."/>
            <person name="Katoh-Kurasawa M."/>
            <person name="Dinh C."/>
            <person name="Coutinho P.M."/>
            <person name="Saito T."/>
            <person name="Elias M."/>
            <person name="Schaap P."/>
            <person name="Kay R.R."/>
            <person name="Henrissat B."/>
            <person name="Eichinger L."/>
            <person name="Rivero F."/>
            <person name="Putnam N.H."/>
            <person name="West C.M."/>
            <person name="Loomis W.F."/>
            <person name="Chisholm R.L."/>
            <person name="Shaulsky G."/>
            <person name="Strassmann J.E."/>
            <person name="Queller D.C."/>
            <person name="Kuspa A."/>
            <person name="Grigoriev I.V."/>
        </authorList>
    </citation>
    <scope>NUCLEOTIDE SEQUENCE [LARGE SCALE GENOMIC DNA]</scope>
    <source>
        <strain evidence="4">QSDP1</strain>
    </source>
</reference>
<dbReference type="RefSeq" id="XP_003286743.1">
    <property type="nucleotide sequence ID" value="XM_003286695.1"/>
</dbReference>
<feature type="domain" description="Fe2OG dioxygenase" evidence="2">
    <location>
        <begin position="186"/>
        <end position="293"/>
    </location>
</feature>
<keyword evidence="1" id="KW-0408">Iron</keyword>
<keyword evidence="1" id="KW-0479">Metal-binding</keyword>
<dbReference type="KEGG" id="dpp:DICPUDRAFT_31378"/>
<proteinExistence type="inferred from homology"/>
<dbReference type="VEuPathDB" id="AmoebaDB:DICPUDRAFT_31378"/>
<dbReference type="Gene3D" id="2.60.120.330">
    <property type="entry name" value="B-lactam Antibiotic, Isopenicillin N Synthase, Chain"/>
    <property type="match status" value="1"/>
</dbReference>
<gene>
    <name evidence="3" type="ORF">DICPUDRAFT_31378</name>
</gene>
<dbReference type="PRINTS" id="PR00682">
    <property type="entry name" value="IPNSYNTHASE"/>
</dbReference>
<dbReference type="InterPro" id="IPR026992">
    <property type="entry name" value="DIOX_N"/>
</dbReference>
<dbReference type="Pfam" id="PF03171">
    <property type="entry name" value="2OG-FeII_Oxy"/>
    <property type="match status" value="1"/>
</dbReference>
<sequence length="341" mass="39913">MENILKENPNKNNNIQIPVIDIKNINNDSFREQLSKEIFDACRTFGFFYIKNYEDCIDQELINRVDELQRKFLSLPLEVKLKWKKSSSRHDTLGYFRLAEQHTNGIYDYKEGSFLHIQKEESRDCSNETSIFPSHEEEEIYGIVGFKENVENYIRAVKKLGLNLISLVSISLGLSENYIESNYMKNPSSMLALLKYPSFDCEPDLDSKDKWGIDNHTDYCFMTILKQDDIGGLQLKTNDGQYIDAPTIPNTFICNPGDLFQLLTGNNYLSMYHRVLYNKSGRDRYSIPLFLAPDWHTPIFPIEGIPKAPERHLENNMDPYKGYSYNKYYKEKIHISFTYDE</sequence>
<protein>
    <recommendedName>
        <fullName evidence="2">Fe2OG dioxygenase domain-containing protein</fullName>
    </recommendedName>
</protein>
<dbReference type="InterPro" id="IPR005123">
    <property type="entry name" value="Oxoglu/Fe-dep_dioxygenase_dom"/>
</dbReference>
<dbReference type="eggNOG" id="KOG0143">
    <property type="taxonomic scope" value="Eukaryota"/>
</dbReference>
<dbReference type="GO" id="GO:0046872">
    <property type="term" value="F:metal ion binding"/>
    <property type="evidence" value="ECO:0007669"/>
    <property type="project" value="UniProtKB-KW"/>
</dbReference>
<dbReference type="OMA" id="ARCPAHT"/>
<keyword evidence="1" id="KW-0560">Oxidoreductase</keyword>
<dbReference type="Proteomes" id="UP000001064">
    <property type="component" value="Unassembled WGS sequence"/>
</dbReference>
<name>F0ZH67_DICPU</name>
<dbReference type="EMBL" id="GL871018">
    <property type="protein sequence ID" value="EGC36718.1"/>
    <property type="molecule type" value="Genomic_DNA"/>
</dbReference>
<dbReference type="OrthoDB" id="288590at2759"/>
<dbReference type="PROSITE" id="PS51471">
    <property type="entry name" value="FE2OG_OXY"/>
    <property type="match status" value="1"/>
</dbReference>
<dbReference type="PANTHER" id="PTHR47990">
    <property type="entry name" value="2-OXOGLUTARATE (2OG) AND FE(II)-DEPENDENT OXYGENASE SUPERFAMILY PROTEIN-RELATED"/>
    <property type="match status" value="1"/>
</dbReference>
<evidence type="ECO:0000313" key="3">
    <source>
        <dbReference type="EMBL" id="EGC36718.1"/>
    </source>
</evidence>
<organism evidence="3 4">
    <name type="scientific">Dictyostelium purpureum</name>
    <name type="common">Slime mold</name>
    <dbReference type="NCBI Taxonomy" id="5786"/>
    <lineage>
        <taxon>Eukaryota</taxon>
        <taxon>Amoebozoa</taxon>
        <taxon>Evosea</taxon>
        <taxon>Eumycetozoa</taxon>
        <taxon>Dictyostelia</taxon>
        <taxon>Dictyosteliales</taxon>
        <taxon>Dictyosteliaceae</taxon>
        <taxon>Dictyostelium</taxon>
    </lineage>
</organism>
<keyword evidence="4" id="KW-1185">Reference proteome</keyword>
<dbReference type="Pfam" id="PF14226">
    <property type="entry name" value="DIOX_N"/>
    <property type="match status" value="1"/>
</dbReference>
<dbReference type="InterPro" id="IPR027443">
    <property type="entry name" value="IPNS-like_sf"/>
</dbReference>
<dbReference type="STRING" id="5786.F0ZH67"/>
<dbReference type="FunFam" id="2.60.120.330:FF:000064">
    <property type="entry name" value="Predicted protein"/>
    <property type="match status" value="1"/>
</dbReference>
<accession>F0ZH67</accession>
<dbReference type="InterPro" id="IPR050231">
    <property type="entry name" value="Iron_ascorbate_oxido_reductase"/>
</dbReference>
<evidence type="ECO:0000313" key="4">
    <source>
        <dbReference type="Proteomes" id="UP000001064"/>
    </source>
</evidence>
<dbReference type="InParanoid" id="F0ZH67"/>
<dbReference type="SUPFAM" id="SSF51197">
    <property type="entry name" value="Clavaminate synthase-like"/>
    <property type="match status" value="1"/>
</dbReference>
<evidence type="ECO:0000256" key="1">
    <source>
        <dbReference type="RuleBase" id="RU003682"/>
    </source>
</evidence>
<dbReference type="GO" id="GO:0016706">
    <property type="term" value="F:2-oxoglutarate-dependent dioxygenase activity"/>
    <property type="evidence" value="ECO:0000318"/>
    <property type="project" value="GO_Central"/>
</dbReference>
<dbReference type="InterPro" id="IPR044861">
    <property type="entry name" value="IPNS-like_FE2OG_OXY"/>
</dbReference>
<dbReference type="AlphaFoldDB" id="F0ZH67"/>
<evidence type="ECO:0000259" key="2">
    <source>
        <dbReference type="PROSITE" id="PS51471"/>
    </source>
</evidence>